<protein>
    <submittedName>
        <fullName evidence="2">Copper amine oxidase-like protein</fullName>
    </submittedName>
</protein>
<dbReference type="SUPFAM" id="SSF55383">
    <property type="entry name" value="Copper amine oxidase, domain N"/>
    <property type="match status" value="1"/>
</dbReference>
<dbReference type="AlphaFoldDB" id="A0A4R6TUC5"/>
<proteinExistence type="predicted"/>
<dbReference type="InterPro" id="IPR012854">
    <property type="entry name" value="Cu_amine_oxidase-like_N"/>
</dbReference>
<dbReference type="Pfam" id="PF07833">
    <property type="entry name" value="Cu_amine_oxidN1"/>
    <property type="match status" value="1"/>
</dbReference>
<dbReference type="OrthoDB" id="1906683at2"/>
<reference evidence="2 3" key="1">
    <citation type="submission" date="2019-03" db="EMBL/GenBank/DDBJ databases">
        <title>Genomic Encyclopedia of Type Strains, Phase IV (KMG-IV): sequencing the most valuable type-strain genomes for metagenomic binning, comparative biology and taxonomic classification.</title>
        <authorList>
            <person name="Goeker M."/>
        </authorList>
    </citation>
    <scope>NUCLEOTIDE SEQUENCE [LARGE SCALE GENOMIC DNA]</scope>
    <source>
        <strain evidence="2 3">DSM 28697</strain>
    </source>
</reference>
<gene>
    <name evidence="2" type="ORF">EV213_12825</name>
</gene>
<accession>A0A4R6TUC5</accession>
<organism evidence="2 3">
    <name type="scientific">Aureibacillus halotolerans</name>
    <dbReference type="NCBI Taxonomy" id="1508390"/>
    <lineage>
        <taxon>Bacteria</taxon>
        <taxon>Bacillati</taxon>
        <taxon>Bacillota</taxon>
        <taxon>Bacilli</taxon>
        <taxon>Bacillales</taxon>
        <taxon>Bacillaceae</taxon>
        <taxon>Aureibacillus</taxon>
    </lineage>
</organism>
<evidence type="ECO:0000259" key="1">
    <source>
        <dbReference type="Pfam" id="PF07833"/>
    </source>
</evidence>
<dbReference type="EMBL" id="SNYJ01000028">
    <property type="protein sequence ID" value="TDQ33793.1"/>
    <property type="molecule type" value="Genomic_DNA"/>
</dbReference>
<dbReference type="RefSeq" id="WP_133582289.1">
    <property type="nucleotide sequence ID" value="NZ_SNYJ01000028.1"/>
</dbReference>
<evidence type="ECO:0000313" key="2">
    <source>
        <dbReference type="EMBL" id="TDQ33793.1"/>
    </source>
</evidence>
<comment type="caution">
    <text evidence="2">The sequence shown here is derived from an EMBL/GenBank/DDBJ whole genome shotgun (WGS) entry which is preliminary data.</text>
</comment>
<dbReference type="Proteomes" id="UP000295632">
    <property type="component" value="Unassembled WGS sequence"/>
</dbReference>
<feature type="domain" description="Copper amine oxidase-like N-terminal" evidence="1">
    <location>
        <begin position="30"/>
        <end position="77"/>
    </location>
</feature>
<evidence type="ECO:0000313" key="3">
    <source>
        <dbReference type="Proteomes" id="UP000295632"/>
    </source>
</evidence>
<sequence length="155" mass="17995">MKIRIFIAGLVIGGIVTSTTTLFAADFIKATLYPVTLVINSEEKEIPENQSILNYNNHTYVPLRWVADQMNAEVDYRKVPRYDDTIISIKFPWYEGDADLSKSIPGYLIRHVGEEDFNEWLKETDPHYQVLETFMKDFGITEEEAEQIKQEDLKD</sequence>
<name>A0A4R6TUC5_9BACI</name>
<dbReference type="InterPro" id="IPR036582">
    <property type="entry name" value="Mao_N_sf"/>
</dbReference>
<keyword evidence="3" id="KW-1185">Reference proteome</keyword>